<keyword evidence="5" id="KW-0675">Receptor</keyword>
<dbReference type="SUPFAM" id="SSF49265">
    <property type="entry name" value="Fibronectin type III"/>
    <property type="match status" value="2"/>
</dbReference>
<keyword evidence="6" id="KW-1185">Reference proteome</keyword>
<keyword evidence="2" id="KW-0472">Membrane</keyword>
<comment type="caution">
    <text evidence="5">The sequence shown here is derived from an EMBL/GenBank/DDBJ whole genome shotgun (WGS) entry which is preliminary data.</text>
</comment>
<feature type="chain" id="PRO_5042195230" evidence="3">
    <location>
        <begin position="20"/>
        <end position="417"/>
    </location>
</feature>
<dbReference type="Pfam" id="PF01108">
    <property type="entry name" value="Tissue_fac"/>
    <property type="match status" value="1"/>
</dbReference>
<feature type="transmembrane region" description="Helical" evidence="2">
    <location>
        <begin position="249"/>
        <end position="272"/>
    </location>
</feature>
<dbReference type="GO" id="GO:0005886">
    <property type="term" value="C:plasma membrane"/>
    <property type="evidence" value="ECO:0007669"/>
    <property type="project" value="TreeGrafter"/>
</dbReference>
<dbReference type="InterPro" id="IPR003961">
    <property type="entry name" value="FN3_dom"/>
</dbReference>
<feature type="domain" description="Fibronectin type-III" evidence="4">
    <location>
        <begin position="141"/>
        <end position="243"/>
    </location>
</feature>
<accession>A0AAD9FHV6</accession>
<feature type="region of interest" description="Disordered" evidence="1">
    <location>
        <begin position="332"/>
        <end position="394"/>
    </location>
</feature>
<evidence type="ECO:0000259" key="4">
    <source>
        <dbReference type="PROSITE" id="PS50853"/>
    </source>
</evidence>
<evidence type="ECO:0000256" key="2">
    <source>
        <dbReference type="SAM" id="Phobius"/>
    </source>
</evidence>
<keyword evidence="2" id="KW-0812">Transmembrane</keyword>
<evidence type="ECO:0000256" key="3">
    <source>
        <dbReference type="SAM" id="SignalP"/>
    </source>
</evidence>
<dbReference type="InterPro" id="IPR036116">
    <property type="entry name" value="FN3_sf"/>
</dbReference>
<dbReference type="PROSITE" id="PS50853">
    <property type="entry name" value="FN3"/>
    <property type="match status" value="1"/>
</dbReference>
<dbReference type="PANTHER" id="PTHR20859:SF85">
    <property type="entry name" value="INTERFERON ALPHA_BETA RECEPTOR 1 ISOFORM X1"/>
    <property type="match status" value="1"/>
</dbReference>
<keyword evidence="3" id="KW-0732">Signal</keyword>
<evidence type="ECO:0000313" key="6">
    <source>
        <dbReference type="Proteomes" id="UP001228049"/>
    </source>
</evidence>
<dbReference type="AlphaFoldDB" id="A0AAD9FHV6"/>
<name>A0AAD9FHV6_DISEL</name>
<feature type="compositionally biased region" description="Polar residues" evidence="1">
    <location>
        <begin position="373"/>
        <end position="386"/>
    </location>
</feature>
<sequence length="417" mass="46490">MSAAFYVCFLLWCFQTNTGKLVCCLTFVIDRSTAAPPTQLEIISMNTNYTLIWDWDQGSAESGAVNFTTHYVAKFKLMSKKKSPNWNTACETTSHRSCDLTNKNLFYPGIYVFRVRASVNGTDSEWATKDFCPDKEAALGPPSKVALSPEGRNLDIVISDPLTSTNSSMREHHEDLYFQIRYWERSADGQALRSHSLSSKASVVTLSDLQAWAWYCVRVQSRYDFYNKSSSFTPPLCMETEGTVPWWEIVLYFLLSLVICFLVVLLFIYGFFRCFKKLKATFYPSVQLPSPFQYLFDSSGSDIPRLLPESDSELLCDKVTVCPAPPVLEIHSPPPEFLPEPTGLEPDSSGKHSRSSSGSGDSGMYSTGGGSSNLRQQHSGQDSQGPLDSEQVKMQDMAPGLKTHLLAADEGIVDMCV</sequence>
<dbReference type="InterPro" id="IPR050650">
    <property type="entry name" value="Type-II_Cytokine-TF_Rcpt"/>
</dbReference>
<dbReference type="Gene3D" id="2.60.40.10">
    <property type="entry name" value="Immunoglobulins"/>
    <property type="match status" value="2"/>
</dbReference>
<protein>
    <submittedName>
        <fullName evidence="5">Interferon alpha/beta receptor 1b</fullName>
    </submittedName>
</protein>
<dbReference type="InterPro" id="IPR013783">
    <property type="entry name" value="Ig-like_fold"/>
</dbReference>
<feature type="compositionally biased region" description="Low complexity" evidence="1">
    <location>
        <begin position="355"/>
        <end position="365"/>
    </location>
</feature>
<feature type="signal peptide" evidence="3">
    <location>
        <begin position="1"/>
        <end position="19"/>
    </location>
</feature>
<dbReference type="Proteomes" id="UP001228049">
    <property type="component" value="Unassembled WGS sequence"/>
</dbReference>
<organism evidence="5 6">
    <name type="scientific">Dissostichus eleginoides</name>
    <name type="common">Patagonian toothfish</name>
    <name type="synonym">Dissostichus amissus</name>
    <dbReference type="NCBI Taxonomy" id="100907"/>
    <lineage>
        <taxon>Eukaryota</taxon>
        <taxon>Metazoa</taxon>
        <taxon>Chordata</taxon>
        <taxon>Craniata</taxon>
        <taxon>Vertebrata</taxon>
        <taxon>Euteleostomi</taxon>
        <taxon>Actinopterygii</taxon>
        <taxon>Neopterygii</taxon>
        <taxon>Teleostei</taxon>
        <taxon>Neoteleostei</taxon>
        <taxon>Acanthomorphata</taxon>
        <taxon>Eupercaria</taxon>
        <taxon>Perciformes</taxon>
        <taxon>Notothenioidei</taxon>
        <taxon>Nototheniidae</taxon>
        <taxon>Dissostichus</taxon>
    </lineage>
</organism>
<keyword evidence="2" id="KW-1133">Transmembrane helix</keyword>
<dbReference type="PANTHER" id="PTHR20859">
    <property type="entry name" value="INTERFERON/INTERLEUKIN RECEPTOR"/>
    <property type="match status" value="1"/>
</dbReference>
<dbReference type="GO" id="GO:0004904">
    <property type="term" value="F:interferon receptor activity"/>
    <property type="evidence" value="ECO:0007669"/>
    <property type="project" value="TreeGrafter"/>
</dbReference>
<dbReference type="EMBL" id="JASDAP010000005">
    <property type="protein sequence ID" value="KAK1903292.1"/>
    <property type="molecule type" value="Genomic_DNA"/>
</dbReference>
<dbReference type="InterPro" id="IPR015373">
    <property type="entry name" value="Interferon/interleukin_rcp_dom"/>
</dbReference>
<evidence type="ECO:0000313" key="5">
    <source>
        <dbReference type="EMBL" id="KAK1903292.1"/>
    </source>
</evidence>
<evidence type="ECO:0000256" key="1">
    <source>
        <dbReference type="SAM" id="MobiDB-lite"/>
    </source>
</evidence>
<reference evidence="5" key="1">
    <citation type="submission" date="2023-04" db="EMBL/GenBank/DDBJ databases">
        <title>Chromosome-level genome of Chaenocephalus aceratus.</title>
        <authorList>
            <person name="Park H."/>
        </authorList>
    </citation>
    <scope>NUCLEOTIDE SEQUENCE</scope>
    <source>
        <strain evidence="5">DE</strain>
        <tissue evidence="5">Muscle</tissue>
    </source>
</reference>
<dbReference type="Pfam" id="PF09294">
    <property type="entry name" value="Interfer-bind"/>
    <property type="match status" value="1"/>
</dbReference>
<gene>
    <name evidence="5" type="ORF">KUDE01_006249</name>
</gene>
<proteinExistence type="predicted"/>